<proteinExistence type="predicted"/>
<dbReference type="GO" id="GO:0006396">
    <property type="term" value="P:RNA processing"/>
    <property type="evidence" value="ECO:0007669"/>
    <property type="project" value="TreeGrafter"/>
</dbReference>
<dbReference type="Proteomes" id="UP000324022">
    <property type="component" value="Unassembled WGS sequence"/>
</dbReference>
<reference evidence="5 6" key="1">
    <citation type="submission" date="2018-03" db="EMBL/GenBank/DDBJ databases">
        <authorList>
            <person name="Guldener U."/>
        </authorList>
    </citation>
    <scope>NUCLEOTIDE SEQUENCE [LARGE SCALE GENOMIC DNA]</scope>
    <source>
        <strain evidence="5 6">NBRC100155</strain>
    </source>
</reference>
<feature type="domain" description="Fcf2 pre-rRNA processing C-terminal" evidence="4">
    <location>
        <begin position="375"/>
        <end position="452"/>
    </location>
</feature>
<comment type="subcellular location">
    <subcellularLocation>
        <location evidence="1">Nucleus</location>
        <location evidence="1">Nucleolus</location>
    </subcellularLocation>
</comment>
<dbReference type="InterPro" id="IPR039883">
    <property type="entry name" value="Fcf2/DNTTIP2"/>
</dbReference>
<dbReference type="GO" id="GO:0003723">
    <property type="term" value="F:RNA binding"/>
    <property type="evidence" value="ECO:0007669"/>
    <property type="project" value="TreeGrafter"/>
</dbReference>
<dbReference type="PANTHER" id="PTHR21686:SF12">
    <property type="entry name" value="DEOXYNUCLEOTIDYLTRANSFERASE TERMINAL-INTERACTING PROTEIN 2"/>
    <property type="match status" value="1"/>
</dbReference>
<gene>
    <name evidence="5" type="ORF">UTRI_01279_B</name>
</gene>
<evidence type="ECO:0000259" key="4">
    <source>
        <dbReference type="Pfam" id="PF08698"/>
    </source>
</evidence>
<evidence type="ECO:0000256" key="2">
    <source>
        <dbReference type="ARBA" id="ARBA00023242"/>
    </source>
</evidence>
<feature type="region of interest" description="Disordered" evidence="3">
    <location>
        <begin position="1"/>
        <end position="253"/>
    </location>
</feature>
<feature type="compositionally biased region" description="Low complexity" evidence="3">
    <location>
        <begin position="34"/>
        <end position="76"/>
    </location>
</feature>
<sequence>MPTTRTGRQSSPSKEDESPSKLRVQPVRGARLRSASPFFDAASASASASTSAAAPQTSSPSKVSPSKSSPSKSIRTSPRKKVATATTSLPPPTRRSTRSRSRSVDPESLSAIDEDSSLAPTRDVSEAADSEMEVARSSIVRLDSTGSTHDEESESPEPQLPAISEEEAPPNAPVTIADADEAASSSSTDSESDSDSNSSSSDDSDDSSSDSSSDDEQDDGPAADLNALLKASQQAYKSRAPAPAAESRFEDNRDVISLDALTDGTQASKRSSKALPLVVRAKHQLAKSQPAAAKGASPSKNKLDKQIEALDQGALTADKKKSKHARTVQTSAGSSWFDMPEFGASASRLAALKKNSAADKGHSKVTGGDARLASAEQLRREVQALRLRNALDPKRFYRASAKNQAMPKFAQLGKIIASPLEPKAVLSRQERGRTVVEELIRDAEAASYAKRKFSESQASHRSNYNGRRKPPSKKKRT</sequence>
<dbReference type="OrthoDB" id="427886at2759"/>
<feature type="compositionally biased region" description="Low complexity" evidence="3">
    <location>
        <begin position="182"/>
        <end position="201"/>
    </location>
</feature>
<evidence type="ECO:0000256" key="1">
    <source>
        <dbReference type="ARBA" id="ARBA00004604"/>
    </source>
</evidence>
<evidence type="ECO:0000313" key="5">
    <source>
        <dbReference type="EMBL" id="SPO21789.1"/>
    </source>
</evidence>
<dbReference type="GO" id="GO:0005730">
    <property type="term" value="C:nucleolus"/>
    <property type="evidence" value="ECO:0007669"/>
    <property type="project" value="UniProtKB-SubCell"/>
</dbReference>
<keyword evidence="2" id="KW-0539">Nucleus</keyword>
<dbReference type="PANTHER" id="PTHR21686">
    <property type="entry name" value="DEOXYNUCLEOTIDYLTRANSFERASE TERMINAL-INTERACTING PROTEIN 2"/>
    <property type="match status" value="1"/>
</dbReference>
<protein>
    <recommendedName>
        <fullName evidence="4">Fcf2 pre-rRNA processing C-terminal domain-containing protein</fullName>
    </recommendedName>
</protein>
<feature type="region of interest" description="Disordered" evidence="3">
    <location>
        <begin position="285"/>
        <end position="307"/>
    </location>
</feature>
<organism evidence="5 6">
    <name type="scientific">Ustilago trichophora</name>
    <dbReference type="NCBI Taxonomy" id="86804"/>
    <lineage>
        <taxon>Eukaryota</taxon>
        <taxon>Fungi</taxon>
        <taxon>Dikarya</taxon>
        <taxon>Basidiomycota</taxon>
        <taxon>Ustilaginomycotina</taxon>
        <taxon>Ustilaginomycetes</taxon>
        <taxon>Ustilaginales</taxon>
        <taxon>Ustilaginaceae</taxon>
        <taxon>Ustilago</taxon>
    </lineage>
</organism>
<accession>A0A5C3DXM6</accession>
<feature type="compositionally biased region" description="Acidic residues" evidence="3">
    <location>
        <begin position="202"/>
        <end position="221"/>
    </location>
</feature>
<keyword evidence="6" id="KW-1185">Reference proteome</keyword>
<dbReference type="EMBL" id="OOIN01000003">
    <property type="protein sequence ID" value="SPO21789.1"/>
    <property type="molecule type" value="Genomic_DNA"/>
</dbReference>
<dbReference type="AlphaFoldDB" id="A0A5C3DXM6"/>
<dbReference type="InterPro" id="IPR014810">
    <property type="entry name" value="Fcf2_C"/>
</dbReference>
<evidence type="ECO:0000256" key="3">
    <source>
        <dbReference type="SAM" id="MobiDB-lite"/>
    </source>
</evidence>
<name>A0A5C3DXM6_9BASI</name>
<feature type="compositionally biased region" description="Polar residues" evidence="3">
    <location>
        <begin position="455"/>
        <end position="465"/>
    </location>
</feature>
<feature type="region of interest" description="Disordered" evidence="3">
    <location>
        <begin position="353"/>
        <end position="372"/>
    </location>
</feature>
<dbReference type="Pfam" id="PF08698">
    <property type="entry name" value="Fcf2"/>
    <property type="match status" value="1"/>
</dbReference>
<feature type="region of interest" description="Disordered" evidence="3">
    <location>
        <begin position="450"/>
        <end position="477"/>
    </location>
</feature>
<feature type="compositionally biased region" description="Basic residues" evidence="3">
    <location>
        <begin position="466"/>
        <end position="477"/>
    </location>
</feature>
<evidence type="ECO:0000313" key="6">
    <source>
        <dbReference type="Proteomes" id="UP000324022"/>
    </source>
</evidence>